<dbReference type="PANTHER" id="PTHR45947">
    <property type="entry name" value="SULFOQUINOVOSYL TRANSFERASE SQD2"/>
    <property type="match status" value="1"/>
</dbReference>
<evidence type="ECO:0000259" key="1">
    <source>
        <dbReference type="Pfam" id="PF00534"/>
    </source>
</evidence>
<keyword evidence="4" id="KW-1185">Reference proteome</keyword>
<feature type="domain" description="Glycosyl transferase family 1" evidence="1">
    <location>
        <begin position="215"/>
        <end position="379"/>
    </location>
</feature>
<dbReference type="Gene3D" id="3.40.50.2000">
    <property type="entry name" value="Glycogen Phosphorylase B"/>
    <property type="match status" value="2"/>
</dbReference>
<dbReference type="InterPro" id="IPR028098">
    <property type="entry name" value="Glyco_trans_4-like_N"/>
</dbReference>
<dbReference type="GO" id="GO:0016757">
    <property type="term" value="F:glycosyltransferase activity"/>
    <property type="evidence" value="ECO:0007669"/>
    <property type="project" value="InterPro"/>
</dbReference>
<dbReference type="AlphaFoldDB" id="A0A2H3KQ85"/>
<dbReference type="Pfam" id="PF00534">
    <property type="entry name" value="Glycos_transf_1"/>
    <property type="match status" value="1"/>
</dbReference>
<name>A0A2H3KQ85_9CHLR</name>
<dbReference type="Pfam" id="PF13439">
    <property type="entry name" value="Glyco_transf_4"/>
    <property type="match status" value="1"/>
</dbReference>
<evidence type="ECO:0000313" key="3">
    <source>
        <dbReference type="EMBL" id="PDV97326.1"/>
    </source>
</evidence>
<dbReference type="PANTHER" id="PTHR45947:SF14">
    <property type="entry name" value="SLL1723 PROTEIN"/>
    <property type="match status" value="1"/>
</dbReference>
<accession>A0A2H3KQ85</accession>
<evidence type="ECO:0000259" key="2">
    <source>
        <dbReference type="Pfam" id="PF13439"/>
    </source>
</evidence>
<dbReference type="RefSeq" id="WP_097654557.1">
    <property type="nucleotide sequence ID" value="NZ_LYXE01000154.1"/>
</dbReference>
<protein>
    <submittedName>
        <fullName evidence="3">Colanic acid biosynthesis glycosyltransferase WcaL</fullName>
    </submittedName>
</protein>
<dbReference type="InterPro" id="IPR001296">
    <property type="entry name" value="Glyco_trans_1"/>
</dbReference>
<dbReference type="Proteomes" id="UP000220922">
    <property type="component" value="Unassembled WGS sequence"/>
</dbReference>
<gene>
    <name evidence="3" type="ORF">A9Q02_18875</name>
</gene>
<dbReference type="SUPFAM" id="SSF53756">
    <property type="entry name" value="UDP-Glycosyltransferase/glycogen phosphorylase"/>
    <property type="match status" value="1"/>
</dbReference>
<comment type="caution">
    <text evidence="3">The sequence shown here is derived from an EMBL/GenBank/DDBJ whole genome shotgun (WGS) entry which is preliminary data.</text>
</comment>
<evidence type="ECO:0000313" key="4">
    <source>
        <dbReference type="Proteomes" id="UP000220922"/>
    </source>
</evidence>
<organism evidence="3 4">
    <name type="scientific">Candidatus Chloroploca asiatica</name>
    <dbReference type="NCBI Taxonomy" id="1506545"/>
    <lineage>
        <taxon>Bacteria</taxon>
        <taxon>Bacillati</taxon>
        <taxon>Chloroflexota</taxon>
        <taxon>Chloroflexia</taxon>
        <taxon>Chloroflexales</taxon>
        <taxon>Chloroflexineae</taxon>
        <taxon>Oscillochloridaceae</taxon>
        <taxon>Candidatus Chloroploca</taxon>
    </lineage>
</organism>
<dbReference type="InterPro" id="IPR050194">
    <property type="entry name" value="Glycosyltransferase_grp1"/>
</dbReference>
<dbReference type="OrthoDB" id="9806653at2"/>
<dbReference type="EMBL" id="LYXE01000154">
    <property type="protein sequence ID" value="PDV97326.1"/>
    <property type="molecule type" value="Genomic_DNA"/>
</dbReference>
<sequence>MLIETTPRIGYVLKVYPRFSETFIVSEILAHEAAGTELEIFALRPPTEGRFHEQLARVRAPVTYLPSQGLRASEFWNQVRCSAAGDPLFWERFAPAQHEDLVDVAQALVLAELVRERGITHLHAHFASSATTVARLAARLAGISYSFTAHAKDLYHESVDATQMWHKLTDASAVVTVSDYNVAYLQTQFGEAAAGVRRIYNGLELACFPFKAPLQRPQQIIAVGRLVEKKGFAVLIEACALLRDQGRAFTCLIVGTGDQQAALAQQIARLNLDAQVSMVGPRPQSEVVELVQRAAVFAAPCVVGSDGNRDGLPTVLLEAMALGTPCVATDVTGIPELIEHGVTGFLVPQRDPAALAASLATLLDDEALRVDLATAARRRIEQRFDIAHNSTALRTLFADATERVPLRMKEVARCV</sequence>
<keyword evidence="3" id="KW-0808">Transferase</keyword>
<feature type="domain" description="Glycosyltransferase subfamily 4-like N-terminal" evidence="2">
    <location>
        <begin position="92"/>
        <end position="205"/>
    </location>
</feature>
<proteinExistence type="predicted"/>
<reference evidence="3 4" key="1">
    <citation type="submission" date="2016-05" db="EMBL/GenBank/DDBJ databases">
        <authorList>
            <person name="Lavstsen T."/>
            <person name="Jespersen J.S."/>
        </authorList>
    </citation>
    <scope>NUCLEOTIDE SEQUENCE [LARGE SCALE GENOMIC DNA]</scope>
    <source>
        <strain evidence="3 4">B7-9</strain>
    </source>
</reference>